<evidence type="ECO:0000313" key="6">
    <source>
        <dbReference type="RefSeq" id="XP_028360833.1"/>
    </source>
</evidence>
<dbReference type="CTD" id="100129669"/>
<dbReference type="OrthoDB" id="9892356at2759"/>
<keyword evidence="2 4" id="KW-0732">Signal</keyword>
<dbReference type="PANTHER" id="PTHR36470:SF1">
    <property type="entry name" value="IZUMO SPERM-EGG FUSION PROTEIN 3"/>
    <property type="match status" value="1"/>
</dbReference>
<feature type="signal peptide" evidence="4">
    <location>
        <begin position="1"/>
        <end position="22"/>
    </location>
</feature>
<dbReference type="GeneID" id="114490916"/>
<dbReference type="Pfam" id="PF15005">
    <property type="entry name" value="IZUMO"/>
    <property type="match status" value="1"/>
</dbReference>
<dbReference type="Proteomes" id="UP000504628">
    <property type="component" value="Chromosome 3"/>
</dbReference>
<keyword evidence="3" id="KW-0472">Membrane</keyword>
<keyword evidence="5" id="KW-1185">Reference proteome</keyword>
<organism evidence="5 6">
    <name type="scientific">Phyllostomus discolor</name>
    <name type="common">pale spear-nosed bat</name>
    <dbReference type="NCBI Taxonomy" id="89673"/>
    <lineage>
        <taxon>Eukaryota</taxon>
        <taxon>Metazoa</taxon>
        <taxon>Chordata</taxon>
        <taxon>Craniata</taxon>
        <taxon>Vertebrata</taxon>
        <taxon>Euteleostomi</taxon>
        <taxon>Mammalia</taxon>
        <taxon>Eutheria</taxon>
        <taxon>Laurasiatheria</taxon>
        <taxon>Chiroptera</taxon>
        <taxon>Yangochiroptera</taxon>
        <taxon>Phyllostomidae</taxon>
        <taxon>Phyllostominae</taxon>
        <taxon>Phyllostomus</taxon>
    </lineage>
</organism>
<proteinExistence type="inferred from homology"/>
<dbReference type="InterPro" id="IPR029389">
    <property type="entry name" value="IZUMO"/>
</dbReference>
<evidence type="ECO:0000313" key="5">
    <source>
        <dbReference type="Proteomes" id="UP000504628"/>
    </source>
</evidence>
<dbReference type="PANTHER" id="PTHR36470">
    <property type="entry name" value="IZUMO SPERM-EGG FUSION PROTEIN 3"/>
    <property type="match status" value="1"/>
</dbReference>
<name>A0A6J2L3Q0_9CHIR</name>
<feature type="transmembrane region" description="Helical" evidence="3">
    <location>
        <begin position="177"/>
        <end position="201"/>
    </location>
</feature>
<comment type="similarity">
    <text evidence="1">Belongs to the Izumo family.</text>
</comment>
<protein>
    <submittedName>
        <fullName evidence="6">Izumo sperm-egg fusion protein 3</fullName>
    </submittedName>
</protein>
<dbReference type="AlphaFoldDB" id="A0A6J2L3Q0"/>
<evidence type="ECO:0000256" key="3">
    <source>
        <dbReference type="SAM" id="Phobius"/>
    </source>
</evidence>
<dbReference type="InParanoid" id="A0A6J2L3Q0"/>
<evidence type="ECO:0000256" key="4">
    <source>
        <dbReference type="SAM" id="SignalP"/>
    </source>
</evidence>
<accession>A0A6J2L3Q0</accession>
<dbReference type="RefSeq" id="XP_028360833.1">
    <property type="nucleotide sequence ID" value="XM_028505032.1"/>
</dbReference>
<sequence length="238" mass="27573">MEDLWLLLLLPLYLAAFHGVKGCLECDPKFKEDIKSLLEKLVPSDVPGRTQLLEEQIKEMINLSVKVTHENKMFRVLAVQEVVSLKTWLKNELYKVGNKTWKGVFILQGKLLDVRQNLESKLKEILKHFSELACSEDCMVTEGPILDCWNCLRINTPCFKGEYCGEEDSRKSENREIALFLTLIAEAVILGTAVLLFHICVTHQKKMKTIRRSLEKYSEKKLEELMRIRDEKNKDFGI</sequence>
<feature type="chain" id="PRO_5026793324" evidence="4">
    <location>
        <begin position="23"/>
        <end position="238"/>
    </location>
</feature>
<dbReference type="KEGG" id="pdic:114490916"/>
<gene>
    <name evidence="6" type="primary">IZUMO3</name>
</gene>
<keyword evidence="3" id="KW-1133">Transmembrane helix</keyword>
<keyword evidence="3" id="KW-0812">Transmembrane</keyword>
<evidence type="ECO:0000256" key="1">
    <source>
        <dbReference type="ARBA" id="ARBA00009633"/>
    </source>
</evidence>
<reference evidence="6" key="1">
    <citation type="submission" date="2025-08" db="UniProtKB">
        <authorList>
            <consortium name="RefSeq"/>
        </authorList>
    </citation>
    <scope>IDENTIFICATION</scope>
    <source>
        <tissue evidence="6">Muscle</tissue>
    </source>
</reference>
<evidence type="ECO:0000256" key="2">
    <source>
        <dbReference type="ARBA" id="ARBA00022729"/>
    </source>
</evidence>